<feature type="signal peptide" evidence="1">
    <location>
        <begin position="1"/>
        <end position="30"/>
    </location>
</feature>
<organism evidence="2 3">
    <name type="scientific">Marinicauda algicola</name>
    <dbReference type="NCBI Taxonomy" id="2029849"/>
    <lineage>
        <taxon>Bacteria</taxon>
        <taxon>Pseudomonadati</taxon>
        <taxon>Pseudomonadota</taxon>
        <taxon>Alphaproteobacteria</taxon>
        <taxon>Maricaulales</taxon>
        <taxon>Maricaulaceae</taxon>
        <taxon>Marinicauda</taxon>
    </lineage>
</organism>
<reference evidence="2 3" key="1">
    <citation type="journal article" date="2017" name="Int. J. Syst. Evol. Microbiol.">
        <title>Marinicauda algicola sp. nov., isolated from a marine red alga Rhodosorus marinus.</title>
        <authorList>
            <person name="Jeong S.E."/>
            <person name="Jeon S.H."/>
            <person name="Chun B.H."/>
            <person name="Kim D.W."/>
            <person name="Jeon C.O."/>
        </authorList>
    </citation>
    <scope>NUCLEOTIDE SEQUENCE [LARGE SCALE GENOMIC DNA]</scope>
    <source>
        <strain evidence="2 3">JCM 31718</strain>
    </source>
</reference>
<evidence type="ECO:0000313" key="2">
    <source>
        <dbReference type="EMBL" id="TGY89134.1"/>
    </source>
</evidence>
<gene>
    <name evidence="2" type="ORF">E5163_08390</name>
</gene>
<evidence type="ECO:0000313" key="3">
    <source>
        <dbReference type="Proteomes" id="UP000308054"/>
    </source>
</evidence>
<keyword evidence="1" id="KW-0732">Signal</keyword>
<dbReference type="RefSeq" id="WP_135995673.1">
    <property type="nucleotide sequence ID" value="NZ_CP071057.1"/>
</dbReference>
<dbReference type="AlphaFoldDB" id="A0A4S2H124"/>
<dbReference type="Proteomes" id="UP000308054">
    <property type="component" value="Unassembled WGS sequence"/>
</dbReference>
<proteinExistence type="predicted"/>
<sequence>MTPFRTLCAGLAGALAAALSLVTLTSAGHAGGPSEPDRFLLRFTDAYLVHEPGRGNPQIVTEGNVLSYGQDWEIVQMRDFLYHLRQRNWQGFYWKVNTSRREVYRVEGGSFGNLGGSDELIESISVDPVGNPEDPTRFFLRFSDAYLVYVPASGTLQITASGNVLSYGGDWSVTQDEPWIYEMSQDVWQGFHWKVNTAREIAYRVTDETEPCLTDEELAMGVDVVGGGSATLAYGCVYSAVERPEGEEYPQTNPLADVAAEHVVGKDEFTATAPAAMVRVSALAPDASSALSVSPALSLYGEYDLFLPAGTAGDVVFQITDAASGATLHRSGREPLRNGENLRHLLVPAETAGSGSIPFPDEEDTGVFTRVGLVELADIDPQGFAEFPGAPERLRDAPFGGSLRMFGAFTRNFYPETGAGDHCYKVRITEPGGTTSYLDDPLNKRRYVVDSDGTVTSTSEFLGPMTIGSVDDCYRLTPLSSDPESDDPAGSIAVFWSFPDLLAHWHTGLRSGQHTVSLELYETGTGSRVRLVENDNLDIELYLDNRPITLNFDTLDVVRGRGTMETDLLAERCAMARLVGNRELEIDFTAHHPTGFMSAYRLAARSNSGVEVWREGDSYGAPAWSGARPPAFEGRAASAAAFTKGSADFTAGPCAYVFDLWAAARTTNGYSRINRAHTQLFYFIEP</sequence>
<accession>A0A4S2H124</accession>
<name>A0A4S2H124_9PROT</name>
<dbReference type="OrthoDB" id="1488646at2"/>
<dbReference type="EMBL" id="SRXW01000002">
    <property type="protein sequence ID" value="TGY89134.1"/>
    <property type="molecule type" value="Genomic_DNA"/>
</dbReference>
<evidence type="ECO:0000256" key="1">
    <source>
        <dbReference type="SAM" id="SignalP"/>
    </source>
</evidence>
<protein>
    <submittedName>
        <fullName evidence="2">Uncharacterized protein</fullName>
    </submittedName>
</protein>
<feature type="chain" id="PRO_5020632384" evidence="1">
    <location>
        <begin position="31"/>
        <end position="686"/>
    </location>
</feature>
<keyword evidence="3" id="KW-1185">Reference proteome</keyword>
<comment type="caution">
    <text evidence="2">The sequence shown here is derived from an EMBL/GenBank/DDBJ whole genome shotgun (WGS) entry which is preliminary data.</text>
</comment>